<dbReference type="EMBL" id="BARW01014107">
    <property type="protein sequence ID" value="GAI73357.1"/>
    <property type="molecule type" value="Genomic_DNA"/>
</dbReference>
<gene>
    <name evidence="1" type="ORF">S12H4_25295</name>
</gene>
<comment type="caution">
    <text evidence="1">The sequence shown here is derived from an EMBL/GenBank/DDBJ whole genome shotgun (WGS) entry which is preliminary data.</text>
</comment>
<name>X1QXR3_9ZZZZ</name>
<reference evidence="1" key="1">
    <citation type="journal article" date="2014" name="Front. Microbiol.">
        <title>High frequency of phylogenetically diverse reductive dehalogenase-homologous genes in deep subseafloor sedimentary metagenomes.</title>
        <authorList>
            <person name="Kawai M."/>
            <person name="Futagami T."/>
            <person name="Toyoda A."/>
            <person name="Takaki Y."/>
            <person name="Nishi S."/>
            <person name="Hori S."/>
            <person name="Arai W."/>
            <person name="Tsubouchi T."/>
            <person name="Morono Y."/>
            <person name="Uchiyama I."/>
            <person name="Ito T."/>
            <person name="Fujiyama A."/>
            <person name="Inagaki F."/>
            <person name="Takami H."/>
        </authorList>
    </citation>
    <scope>NUCLEOTIDE SEQUENCE</scope>
    <source>
        <strain evidence="1">Expedition CK06-06</strain>
    </source>
</reference>
<proteinExistence type="predicted"/>
<protein>
    <submittedName>
        <fullName evidence="1">Uncharacterized protein</fullName>
    </submittedName>
</protein>
<accession>X1QXR3</accession>
<dbReference type="AlphaFoldDB" id="X1QXR3"/>
<evidence type="ECO:0000313" key="1">
    <source>
        <dbReference type="EMBL" id="GAI73357.1"/>
    </source>
</evidence>
<organism evidence="1">
    <name type="scientific">marine sediment metagenome</name>
    <dbReference type="NCBI Taxonomy" id="412755"/>
    <lineage>
        <taxon>unclassified sequences</taxon>
        <taxon>metagenomes</taxon>
        <taxon>ecological metagenomes</taxon>
    </lineage>
</organism>
<sequence>MQRYLCPKCNEIFCGWSIKYKYKGRCPVCGGELRKISDNKESRKVEGYHKEDPEISLSKILKLDI</sequence>